<reference evidence="1 2" key="1">
    <citation type="submission" date="2013-11" db="EMBL/GenBank/DDBJ databases">
        <title>Metagenomic analysis of a methanogenic consortium involved in long chain n-alkane degradation.</title>
        <authorList>
            <person name="Davidova I.A."/>
            <person name="Callaghan A.V."/>
            <person name="Wawrik B."/>
            <person name="Pruitt S."/>
            <person name="Marks C."/>
            <person name="Duncan K.E."/>
            <person name="Suflita J.M."/>
        </authorList>
    </citation>
    <scope>NUCLEOTIDE SEQUENCE [LARGE SCALE GENOMIC DNA]</scope>
    <source>
        <strain evidence="1 2">SPR</strain>
    </source>
</reference>
<accession>A0A0D2JVG1</accession>
<comment type="caution">
    <text evidence="1">The sequence shown here is derived from an EMBL/GenBank/DDBJ whole genome shotgun (WGS) entry which is preliminary data.</text>
</comment>
<organism evidence="1 2">
    <name type="scientific">Dethiosulfatarculus sandiegensis</name>
    <dbReference type="NCBI Taxonomy" id="1429043"/>
    <lineage>
        <taxon>Bacteria</taxon>
        <taxon>Pseudomonadati</taxon>
        <taxon>Thermodesulfobacteriota</taxon>
        <taxon>Desulfarculia</taxon>
        <taxon>Desulfarculales</taxon>
        <taxon>Desulfarculaceae</taxon>
        <taxon>Dethiosulfatarculus</taxon>
    </lineage>
</organism>
<sequence>MALYLDSCKESPDQGPKGGKFFPEKVFCSPSRISRLFFIFS</sequence>
<gene>
    <name evidence="1" type="ORF">X474_13775</name>
</gene>
<dbReference type="Proteomes" id="UP000032233">
    <property type="component" value="Unassembled WGS sequence"/>
</dbReference>
<name>A0A0D2JVG1_9BACT</name>
<evidence type="ECO:0000313" key="1">
    <source>
        <dbReference type="EMBL" id="KIX13550.1"/>
    </source>
</evidence>
<dbReference type="STRING" id="1429043.X474_13775"/>
<keyword evidence="2" id="KW-1185">Reference proteome</keyword>
<dbReference type="InParanoid" id="A0A0D2JVG1"/>
<dbReference type="AlphaFoldDB" id="A0A0D2JVG1"/>
<proteinExistence type="predicted"/>
<evidence type="ECO:0000313" key="2">
    <source>
        <dbReference type="Proteomes" id="UP000032233"/>
    </source>
</evidence>
<protein>
    <submittedName>
        <fullName evidence="1">Uncharacterized protein</fullName>
    </submittedName>
</protein>
<dbReference type="EMBL" id="AZAC01000015">
    <property type="protein sequence ID" value="KIX13550.1"/>
    <property type="molecule type" value="Genomic_DNA"/>
</dbReference>